<dbReference type="EMBL" id="MU001924">
    <property type="protein sequence ID" value="KAF2793520.1"/>
    <property type="molecule type" value="Genomic_DNA"/>
</dbReference>
<accession>A0A6A6XAE2</accession>
<gene>
    <name evidence="2" type="ORF">K505DRAFT_38675</name>
</gene>
<organism evidence="2 3">
    <name type="scientific">Melanomma pulvis-pyrius CBS 109.77</name>
    <dbReference type="NCBI Taxonomy" id="1314802"/>
    <lineage>
        <taxon>Eukaryota</taxon>
        <taxon>Fungi</taxon>
        <taxon>Dikarya</taxon>
        <taxon>Ascomycota</taxon>
        <taxon>Pezizomycotina</taxon>
        <taxon>Dothideomycetes</taxon>
        <taxon>Pleosporomycetidae</taxon>
        <taxon>Pleosporales</taxon>
        <taxon>Melanommataceae</taxon>
        <taxon>Melanomma</taxon>
    </lineage>
</organism>
<feature type="compositionally biased region" description="Low complexity" evidence="1">
    <location>
        <begin position="95"/>
        <end position="108"/>
    </location>
</feature>
<keyword evidence="3" id="KW-1185">Reference proteome</keyword>
<feature type="region of interest" description="Disordered" evidence="1">
    <location>
        <begin position="1"/>
        <end position="53"/>
    </location>
</feature>
<name>A0A6A6XAE2_9PLEO</name>
<proteinExistence type="predicted"/>
<dbReference type="AlphaFoldDB" id="A0A6A6XAE2"/>
<dbReference type="Proteomes" id="UP000799757">
    <property type="component" value="Unassembled WGS sequence"/>
</dbReference>
<evidence type="ECO:0000313" key="3">
    <source>
        <dbReference type="Proteomes" id="UP000799757"/>
    </source>
</evidence>
<evidence type="ECO:0000313" key="2">
    <source>
        <dbReference type="EMBL" id="KAF2793520.1"/>
    </source>
</evidence>
<sequence length="261" mass="27620">MAGFLYSSPASSCNSSFCSRSDSPASIRTCPRALRRPRHVPQHCPPSTDPAIEQFTAEPSRSGQVPLTATEAPAILPPASLAAAPARPRRRRPHPVTAARARPNARPPTSVAQFPAPKIDLHFASSFLDASRGGRCALSSSIRGPVTGFERRVLERIVKAHSSPVNLHPSLHPLSSVANPIRSLPRPRLHPKRRLFAQNGVATSRGSCFQGSPPAGCRAPALVASDSTLQTRAASASATRPLWAVSPTGSAGPPLRSPDKF</sequence>
<feature type="compositionally biased region" description="Low complexity" evidence="1">
    <location>
        <begin position="76"/>
        <end position="86"/>
    </location>
</feature>
<reference evidence="2" key="1">
    <citation type="journal article" date="2020" name="Stud. Mycol.">
        <title>101 Dothideomycetes genomes: a test case for predicting lifestyles and emergence of pathogens.</title>
        <authorList>
            <person name="Haridas S."/>
            <person name="Albert R."/>
            <person name="Binder M."/>
            <person name="Bloem J."/>
            <person name="Labutti K."/>
            <person name="Salamov A."/>
            <person name="Andreopoulos B."/>
            <person name="Baker S."/>
            <person name="Barry K."/>
            <person name="Bills G."/>
            <person name="Bluhm B."/>
            <person name="Cannon C."/>
            <person name="Castanera R."/>
            <person name="Culley D."/>
            <person name="Daum C."/>
            <person name="Ezra D."/>
            <person name="Gonzalez J."/>
            <person name="Henrissat B."/>
            <person name="Kuo A."/>
            <person name="Liang C."/>
            <person name="Lipzen A."/>
            <person name="Lutzoni F."/>
            <person name="Magnuson J."/>
            <person name="Mondo S."/>
            <person name="Nolan M."/>
            <person name="Ohm R."/>
            <person name="Pangilinan J."/>
            <person name="Park H.-J."/>
            <person name="Ramirez L."/>
            <person name="Alfaro M."/>
            <person name="Sun H."/>
            <person name="Tritt A."/>
            <person name="Yoshinaga Y."/>
            <person name="Zwiers L.-H."/>
            <person name="Turgeon B."/>
            <person name="Goodwin S."/>
            <person name="Spatafora J."/>
            <person name="Crous P."/>
            <person name="Grigoriev I."/>
        </authorList>
    </citation>
    <scope>NUCLEOTIDE SEQUENCE</scope>
    <source>
        <strain evidence="2">CBS 109.77</strain>
    </source>
</reference>
<feature type="region of interest" description="Disordered" evidence="1">
    <location>
        <begin position="235"/>
        <end position="261"/>
    </location>
</feature>
<feature type="compositionally biased region" description="Low complexity" evidence="1">
    <location>
        <begin position="7"/>
        <end position="23"/>
    </location>
</feature>
<protein>
    <submittedName>
        <fullName evidence="2">Uncharacterized protein</fullName>
    </submittedName>
</protein>
<evidence type="ECO:0000256" key="1">
    <source>
        <dbReference type="SAM" id="MobiDB-lite"/>
    </source>
</evidence>
<feature type="region of interest" description="Disordered" evidence="1">
    <location>
        <begin position="76"/>
        <end position="110"/>
    </location>
</feature>